<reference evidence="2" key="1">
    <citation type="submission" date="2021-01" db="EMBL/GenBank/DDBJ databases">
        <authorList>
            <consortium name="Genoscope - CEA"/>
            <person name="William W."/>
        </authorList>
    </citation>
    <scope>NUCLEOTIDE SEQUENCE</scope>
</reference>
<dbReference type="EMBL" id="HG994372">
    <property type="protein sequence ID" value="CAF2107919.1"/>
    <property type="molecule type" value="Genomic_DNA"/>
</dbReference>
<evidence type="ECO:0000313" key="2">
    <source>
        <dbReference type="EMBL" id="CAF2107919.1"/>
    </source>
</evidence>
<name>A0A816UEJ0_BRANA</name>
<evidence type="ECO:0000256" key="1">
    <source>
        <dbReference type="SAM" id="MobiDB-lite"/>
    </source>
</evidence>
<accession>A0A816UEJ0</accession>
<gene>
    <name evidence="2" type="ORF">DARMORV10_C08P12830.1</name>
</gene>
<protein>
    <submittedName>
        <fullName evidence="2">(rape) hypothetical protein</fullName>
    </submittedName>
</protein>
<dbReference type="Proteomes" id="UP001295469">
    <property type="component" value="Chromosome C08"/>
</dbReference>
<sequence>MNHPPPYTLVLSDKTKPASSSPKRTLTMKIKMPNTQQTPITISIALRTSKIIDETTNYIASVIPTLDDVTSTDLDIIVKVTDYNPQAWSRIDLDVYTIDLRSNRREPNSSEENDICAICHHELRA</sequence>
<dbReference type="AlphaFoldDB" id="A0A816UEJ0"/>
<feature type="region of interest" description="Disordered" evidence="1">
    <location>
        <begin position="1"/>
        <end position="23"/>
    </location>
</feature>
<organism evidence="2">
    <name type="scientific">Brassica napus</name>
    <name type="common">Rape</name>
    <dbReference type="NCBI Taxonomy" id="3708"/>
    <lineage>
        <taxon>Eukaryota</taxon>
        <taxon>Viridiplantae</taxon>
        <taxon>Streptophyta</taxon>
        <taxon>Embryophyta</taxon>
        <taxon>Tracheophyta</taxon>
        <taxon>Spermatophyta</taxon>
        <taxon>Magnoliopsida</taxon>
        <taxon>eudicotyledons</taxon>
        <taxon>Gunneridae</taxon>
        <taxon>Pentapetalae</taxon>
        <taxon>rosids</taxon>
        <taxon>malvids</taxon>
        <taxon>Brassicales</taxon>
        <taxon>Brassicaceae</taxon>
        <taxon>Brassiceae</taxon>
        <taxon>Brassica</taxon>
    </lineage>
</organism>
<proteinExistence type="predicted"/>